<accession>A0ACB9AIV2</accession>
<sequence>MGIHHINVIAPNSTASPIKPTKDAMSKKSKKSKKSLDTRKIRLQHPQEGKEFVVDYVNDEGKPECSLCEKTFVTMKSLYDHLTGHSDGDWKTFFAPQPKSTPTVDNEAKVVDSMEPPLRWKLTCKRSALRVDSDAVKAYKIPFMRKHLGLMKADDRDLEAGNTPVELCQDRPSIAEPSVARQIQAEQPEDRVVVFEYDLNQPPPADM</sequence>
<reference evidence="1 2" key="2">
    <citation type="journal article" date="2022" name="Mol. Ecol. Resour.">
        <title>The genomes of chicory, endive, great burdock and yacon provide insights into Asteraceae paleo-polyploidization history and plant inulin production.</title>
        <authorList>
            <person name="Fan W."/>
            <person name="Wang S."/>
            <person name="Wang H."/>
            <person name="Wang A."/>
            <person name="Jiang F."/>
            <person name="Liu H."/>
            <person name="Zhao H."/>
            <person name="Xu D."/>
            <person name="Zhang Y."/>
        </authorList>
    </citation>
    <scope>NUCLEOTIDE SEQUENCE [LARGE SCALE GENOMIC DNA]</scope>
    <source>
        <strain evidence="2">cv. Punajuju</strain>
        <tissue evidence="1">Leaves</tissue>
    </source>
</reference>
<keyword evidence="2" id="KW-1185">Reference proteome</keyword>
<evidence type="ECO:0000313" key="1">
    <source>
        <dbReference type="EMBL" id="KAI3710137.1"/>
    </source>
</evidence>
<gene>
    <name evidence="1" type="ORF">L2E82_39911</name>
</gene>
<evidence type="ECO:0000313" key="2">
    <source>
        <dbReference type="Proteomes" id="UP001055811"/>
    </source>
</evidence>
<reference evidence="2" key="1">
    <citation type="journal article" date="2022" name="Mol. Ecol. Resour.">
        <title>The genomes of chicory, endive, great burdock and yacon provide insights into Asteraceae palaeo-polyploidization history and plant inulin production.</title>
        <authorList>
            <person name="Fan W."/>
            <person name="Wang S."/>
            <person name="Wang H."/>
            <person name="Wang A."/>
            <person name="Jiang F."/>
            <person name="Liu H."/>
            <person name="Zhao H."/>
            <person name="Xu D."/>
            <person name="Zhang Y."/>
        </authorList>
    </citation>
    <scope>NUCLEOTIDE SEQUENCE [LARGE SCALE GENOMIC DNA]</scope>
    <source>
        <strain evidence="2">cv. Punajuju</strain>
    </source>
</reference>
<name>A0ACB9AIV2_CICIN</name>
<dbReference type="Proteomes" id="UP001055811">
    <property type="component" value="Linkage Group LG07"/>
</dbReference>
<organism evidence="1 2">
    <name type="scientific">Cichorium intybus</name>
    <name type="common">Chicory</name>
    <dbReference type="NCBI Taxonomy" id="13427"/>
    <lineage>
        <taxon>Eukaryota</taxon>
        <taxon>Viridiplantae</taxon>
        <taxon>Streptophyta</taxon>
        <taxon>Embryophyta</taxon>
        <taxon>Tracheophyta</taxon>
        <taxon>Spermatophyta</taxon>
        <taxon>Magnoliopsida</taxon>
        <taxon>eudicotyledons</taxon>
        <taxon>Gunneridae</taxon>
        <taxon>Pentapetalae</taxon>
        <taxon>asterids</taxon>
        <taxon>campanulids</taxon>
        <taxon>Asterales</taxon>
        <taxon>Asteraceae</taxon>
        <taxon>Cichorioideae</taxon>
        <taxon>Cichorieae</taxon>
        <taxon>Cichoriinae</taxon>
        <taxon>Cichorium</taxon>
    </lineage>
</organism>
<proteinExistence type="predicted"/>
<comment type="caution">
    <text evidence="1">The sequence shown here is derived from an EMBL/GenBank/DDBJ whole genome shotgun (WGS) entry which is preliminary data.</text>
</comment>
<protein>
    <submittedName>
        <fullName evidence="1">Uncharacterized protein</fullName>
    </submittedName>
</protein>
<dbReference type="EMBL" id="CM042015">
    <property type="protein sequence ID" value="KAI3710137.1"/>
    <property type="molecule type" value="Genomic_DNA"/>
</dbReference>